<dbReference type="OrthoDB" id="9803842at2"/>
<evidence type="ECO:0000313" key="7">
    <source>
        <dbReference type="Proteomes" id="UP000249340"/>
    </source>
</evidence>
<dbReference type="AlphaFoldDB" id="A0A345SUF4"/>
<evidence type="ECO:0000256" key="5">
    <source>
        <dbReference type="HAMAP-Rule" id="MF_01609"/>
    </source>
</evidence>
<dbReference type="PANTHER" id="PTHR36510">
    <property type="entry name" value="GLUTAMATE--CYSTEINE LIGASE 2-RELATED"/>
    <property type="match status" value="1"/>
</dbReference>
<dbReference type="SUPFAM" id="SSF55931">
    <property type="entry name" value="Glutamine synthetase/guanido kinase"/>
    <property type="match status" value="1"/>
</dbReference>
<comment type="similarity">
    <text evidence="5">Belongs to the glutamate--cysteine ligase type 2 family. YbdK subfamily.</text>
</comment>
<dbReference type="GO" id="GO:0004357">
    <property type="term" value="F:glutamate-cysteine ligase activity"/>
    <property type="evidence" value="ECO:0007669"/>
    <property type="project" value="UniProtKB-EC"/>
</dbReference>
<sequence length="376" mass="38733">MAQSGGEGGAGWTVGVEEEFLLVDPDTRCGVPLAAAVLERAGGLPAPAGDAAVHLELLASQVESATGVCTRLDELARQLTAGRRRLAEAARAEGARLVSSGTPVLHGPVEVAPGGRFRRIADAYAGVMSDYQSCGCHVHVGVPDRDTAVAVVNHLRPWLPTLLALSVNSPYDRGRESGCASWRAVEQSRFPGGGVPPWFPSAAAYDAALDRLVECGVLMDRAMTFWLARPSSHLPTVEIRAADAAIGVPEAVLQAALSRALVRTALAELAVGREAPPPGGADGQLSAAALWAAARHGLSGPGVDPLLARQVPAPRLVERLLDLVAPELEETGDLAAARAAAARLLRVGTGAVRQCRAGGAGPAAVVDMLIEETSGS</sequence>
<dbReference type="Proteomes" id="UP000249340">
    <property type="component" value="Chromosome"/>
</dbReference>
<comment type="function">
    <text evidence="5">ATP-dependent carboxylate-amine ligase which exhibits weak glutamate--cysteine ligase activity.</text>
</comment>
<organism evidence="6 7">
    <name type="scientific">Peterkaempfera bronchialis</name>
    <dbReference type="NCBI Taxonomy" id="2126346"/>
    <lineage>
        <taxon>Bacteria</taxon>
        <taxon>Bacillati</taxon>
        <taxon>Actinomycetota</taxon>
        <taxon>Actinomycetes</taxon>
        <taxon>Kitasatosporales</taxon>
        <taxon>Streptomycetaceae</taxon>
        <taxon>Peterkaempfera</taxon>
    </lineage>
</organism>
<proteinExistence type="inferred from homology"/>
<dbReference type="Pfam" id="PF04107">
    <property type="entry name" value="GCS2"/>
    <property type="match status" value="1"/>
</dbReference>
<dbReference type="HAMAP" id="MF_01609">
    <property type="entry name" value="Glu_cys_ligase_2"/>
    <property type="match status" value="1"/>
</dbReference>
<dbReference type="GO" id="GO:0042398">
    <property type="term" value="P:modified amino acid biosynthetic process"/>
    <property type="evidence" value="ECO:0007669"/>
    <property type="project" value="InterPro"/>
</dbReference>
<keyword evidence="3 5" id="KW-0067">ATP-binding</keyword>
<evidence type="ECO:0000256" key="1">
    <source>
        <dbReference type="ARBA" id="ARBA00022598"/>
    </source>
</evidence>
<dbReference type="InterPro" id="IPR014746">
    <property type="entry name" value="Gln_synth/guanido_kin_cat_dom"/>
</dbReference>
<dbReference type="NCBIfam" id="NF010041">
    <property type="entry name" value="PRK13517.1-1"/>
    <property type="match status" value="1"/>
</dbReference>
<dbReference type="KEGG" id="stri:C7M71_007800"/>
<dbReference type="RefSeq" id="WP_111495086.1">
    <property type="nucleotide sequence ID" value="NZ_CP031264.1"/>
</dbReference>
<name>A0A345SUF4_9ACTN</name>
<accession>A0A345SUF4</accession>
<comment type="catalytic activity">
    <reaction evidence="4 5">
        <text>L-cysteine + L-glutamate + ATP = gamma-L-glutamyl-L-cysteine + ADP + phosphate + H(+)</text>
        <dbReference type="Rhea" id="RHEA:13285"/>
        <dbReference type="ChEBI" id="CHEBI:15378"/>
        <dbReference type="ChEBI" id="CHEBI:29985"/>
        <dbReference type="ChEBI" id="CHEBI:30616"/>
        <dbReference type="ChEBI" id="CHEBI:35235"/>
        <dbReference type="ChEBI" id="CHEBI:43474"/>
        <dbReference type="ChEBI" id="CHEBI:58173"/>
        <dbReference type="ChEBI" id="CHEBI:456216"/>
        <dbReference type="EC" id="6.3.2.2"/>
    </reaction>
</comment>
<dbReference type="InterPro" id="IPR050141">
    <property type="entry name" value="GCL_type2/YbdK_subfam"/>
</dbReference>
<evidence type="ECO:0000256" key="4">
    <source>
        <dbReference type="ARBA" id="ARBA00048819"/>
    </source>
</evidence>
<dbReference type="InterPro" id="IPR011793">
    <property type="entry name" value="YbdK"/>
</dbReference>
<evidence type="ECO:0000313" key="6">
    <source>
        <dbReference type="EMBL" id="AXI77359.1"/>
    </source>
</evidence>
<dbReference type="Gene3D" id="3.30.590.20">
    <property type="match status" value="1"/>
</dbReference>
<keyword evidence="1 5" id="KW-0436">Ligase</keyword>
<dbReference type="EC" id="6.3.2.2" evidence="5"/>
<gene>
    <name evidence="6" type="ORF">C7M71_007800</name>
</gene>
<dbReference type="InterPro" id="IPR006336">
    <property type="entry name" value="GCS2"/>
</dbReference>
<keyword evidence="2 5" id="KW-0547">Nucleotide-binding</keyword>
<dbReference type="NCBIfam" id="TIGR02050">
    <property type="entry name" value="gshA_cyan_rel"/>
    <property type="match status" value="1"/>
</dbReference>
<evidence type="ECO:0000256" key="3">
    <source>
        <dbReference type="ARBA" id="ARBA00022840"/>
    </source>
</evidence>
<dbReference type="PANTHER" id="PTHR36510:SF1">
    <property type="entry name" value="GLUTAMATE--CYSTEINE LIGASE 2-RELATED"/>
    <property type="match status" value="1"/>
</dbReference>
<reference evidence="7" key="1">
    <citation type="submission" date="2018-07" db="EMBL/GenBank/DDBJ databases">
        <title>Streptacidiphilus bronchialis DSM 106435 chromosome.</title>
        <authorList>
            <person name="Batra D."/>
            <person name="Gulvik C.A."/>
        </authorList>
    </citation>
    <scope>NUCLEOTIDE SEQUENCE [LARGE SCALE GENOMIC DNA]</scope>
    <source>
        <strain evidence="7">DSM 106435</strain>
    </source>
</reference>
<dbReference type="EMBL" id="CP031264">
    <property type="protein sequence ID" value="AXI77359.1"/>
    <property type="molecule type" value="Genomic_DNA"/>
</dbReference>
<keyword evidence="7" id="KW-1185">Reference proteome</keyword>
<dbReference type="GO" id="GO:0005524">
    <property type="term" value="F:ATP binding"/>
    <property type="evidence" value="ECO:0007669"/>
    <property type="project" value="UniProtKB-KW"/>
</dbReference>
<evidence type="ECO:0000256" key="2">
    <source>
        <dbReference type="ARBA" id="ARBA00022741"/>
    </source>
</evidence>
<protein>
    <recommendedName>
        <fullName evidence="5">Putative glutamate--cysteine ligase 2</fullName>
        <ecNumber evidence="5">6.3.2.2</ecNumber>
    </recommendedName>
    <alternativeName>
        <fullName evidence="5">Gamma-glutamylcysteine synthetase 2</fullName>
        <shortName evidence="5">GCS 2</shortName>
        <shortName evidence="5">Gamma-GCS 2</shortName>
    </alternativeName>
</protein>